<dbReference type="InterPro" id="IPR051521">
    <property type="entry name" value="tRNA_Mod/Golgi_Maint"/>
</dbReference>
<evidence type="ECO:0000256" key="1">
    <source>
        <dbReference type="ARBA" id="ARBA00004123"/>
    </source>
</evidence>
<dbReference type="EC" id="2.5.1.25" evidence="2"/>
<evidence type="ECO:0000313" key="15">
    <source>
        <dbReference type="RefSeq" id="XP_013783349.1"/>
    </source>
</evidence>
<dbReference type="Proteomes" id="UP000694941">
    <property type="component" value="Unplaced"/>
</dbReference>
<proteinExistence type="inferred from homology"/>
<evidence type="ECO:0000256" key="2">
    <source>
        <dbReference type="ARBA" id="ARBA00012386"/>
    </source>
</evidence>
<gene>
    <name evidence="14 15 16" type="primary">LOC106467529</name>
</gene>
<dbReference type="GeneID" id="106467529"/>
<keyword evidence="13" id="KW-1185">Reference proteome</keyword>
<evidence type="ECO:0000259" key="12">
    <source>
        <dbReference type="SMART" id="SM01144"/>
    </source>
</evidence>
<sequence length="393" mass="44741">MSNFKKRKRPIEGSSMFTTLDEDPMSKFRVDSCEFLNHITERGVCSKCLKSRMYYCYSCGIPIDSVKDKIPQVQLPVKVDIIKHPQEVEGKSTSAHAVVLAPDFVRIFTYPDFPDYTGQRVILVFPGKNAVPLEECFRKESVKACSCLSVAEEIQNLSSQVGSLGGTKHYTVVDKASTMSSSKDDGMCTRGSVPLATDYTICKTHVNMKMCGSSKCTSCSSDNQFPCHDVERRQILSKKGCYPDDGVVSSGMDRCQHCSQTKNSQPPFDRVVFIDSTWKQTKRIYGDERIRALPCVFLSSHTSLFWRYQRGKPREYLATIEAIYYFFVELDSLLKPGEPYLHQFDNLLFFFKFMYHKIRTLYDPRKLKAYQTGEDQSNISNVDCPIEGSSLFN</sequence>
<evidence type="ECO:0000256" key="6">
    <source>
        <dbReference type="ARBA" id="ARBA00023242"/>
    </source>
</evidence>
<keyword evidence="4" id="KW-0949">S-adenosyl-L-methionine</keyword>
<dbReference type="Pfam" id="PF03942">
    <property type="entry name" value="DTW"/>
    <property type="match status" value="2"/>
</dbReference>
<comment type="function">
    <text evidence="7">Catalyzes the formation of 3-(3-amino-3-carboxypropyl)uridine (acp3U) at position 20 in the D-loop of several cytoplasmic tRNAs (acp3U(20)).</text>
</comment>
<comment type="subcellular location">
    <subcellularLocation>
        <location evidence="1">Nucleus</location>
    </subcellularLocation>
</comment>
<keyword evidence="5" id="KW-0819">tRNA processing</keyword>
<name>A0ABM1BJQ6_LIMPO</name>
<evidence type="ECO:0000256" key="8">
    <source>
        <dbReference type="ARBA" id="ARBA00038290"/>
    </source>
</evidence>
<evidence type="ECO:0000313" key="16">
    <source>
        <dbReference type="RefSeq" id="XP_022251435.1"/>
    </source>
</evidence>
<keyword evidence="3" id="KW-0808">Transferase</keyword>
<dbReference type="RefSeq" id="XP_013783349.1">
    <property type="nucleotide sequence ID" value="XM_013927895.2"/>
</dbReference>
<evidence type="ECO:0000313" key="13">
    <source>
        <dbReference type="Proteomes" id="UP000694941"/>
    </source>
</evidence>
<dbReference type="InterPro" id="IPR005636">
    <property type="entry name" value="DTW"/>
</dbReference>
<evidence type="ECO:0000313" key="14">
    <source>
        <dbReference type="RefSeq" id="XP_013783348.1"/>
    </source>
</evidence>
<dbReference type="SMART" id="SM01144">
    <property type="entry name" value="DTW"/>
    <property type="match status" value="1"/>
</dbReference>
<evidence type="ECO:0000256" key="5">
    <source>
        <dbReference type="ARBA" id="ARBA00022694"/>
    </source>
</evidence>
<evidence type="ECO:0000256" key="11">
    <source>
        <dbReference type="ARBA" id="ARBA00048718"/>
    </source>
</evidence>
<comment type="similarity">
    <text evidence="8">Belongs to the TDD superfamily. DTWD1 family.</text>
</comment>
<evidence type="ECO:0000256" key="4">
    <source>
        <dbReference type="ARBA" id="ARBA00022691"/>
    </source>
</evidence>
<dbReference type="PANTHER" id="PTHR15627:SF8">
    <property type="entry name" value="TRNA-URIDINE AMINOCARBOXYPROPYLTRANSFERASE 1"/>
    <property type="match status" value="1"/>
</dbReference>
<protein>
    <recommendedName>
        <fullName evidence="9">tRNA-uridine aminocarboxypropyltransferase 1</fullName>
        <ecNumber evidence="2">2.5.1.25</ecNumber>
    </recommendedName>
    <alternativeName>
        <fullName evidence="10">DTW domain-containing protein 1</fullName>
    </alternativeName>
</protein>
<feature type="domain" description="DTW" evidence="12">
    <location>
        <begin position="52"/>
        <end position="363"/>
    </location>
</feature>
<evidence type="ECO:0000256" key="3">
    <source>
        <dbReference type="ARBA" id="ARBA00022679"/>
    </source>
</evidence>
<accession>A0ABM1BJQ6</accession>
<keyword evidence="6" id="KW-0539">Nucleus</keyword>
<evidence type="ECO:0000256" key="9">
    <source>
        <dbReference type="ARBA" id="ARBA00039242"/>
    </source>
</evidence>
<dbReference type="RefSeq" id="XP_022251435.1">
    <property type="nucleotide sequence ID" value="XM_022395727.1"/>
</dbReference>
<dbReference type="PANTHER" id="PTHR15627">
    <property type="entry name" value="NATURAL KILLER CELL-SPECIFIC ANTIGEN KLIP1"/>
    <property type="match status" value="1"/>
</dbReference>
<comment type="catalytic activity">
    <reaction evidence="11">
        <text>a uridine in tRNA + S-adenosyl-L-methionine = a 3-[(3S)-3-amino-3-carboxypropyl]uridine in tRNA + S-methyl-5'-thioadenosine + H(+)</text>
        <dbReference type="Rhea" id="RHEA:62432"/>
        <dbReference type="Rhea" id="RHEA-COMP:13339"/>
        <dbReference type="Rhea" id="RHEA-COMP:16092"/>
        <dbReference type="ChEBI" id="CHEBI:15378"/>
        <dbReference type="ChEBI" id="CHEBI:17509"/>
        <dbReference type="ChEBI" id="CHEBI:59789"/>
        <dbReference type="ChEBI" id="CHEBI:65315"/>
        <dbReference type="ChEBI" id="CHEBI:82930"/>
        <dbReference type="EC" id="2.5.1.25"/>
    </reaction>
</comment>
<organism evidence="13 14">
    <name type="scientific">Limulus polyphemus</name>
    <name type="common">Atlantic horseshoe crab</name>
    <dbReference type="NCBI Taxonomy" id="6850"/>
    <lineage>
        <taxon>Eukaryota</taxon>
        <taxon>Metazoa</taxon>
        <taxon>Ecdysozoa</taxon>
        <taxon>Arthropoda</taxon>
        <taxon>Chelicerata</taxon>
        <taxon>Merostomata</taxon>
        <taxon>Xiphosura</taxon>
        <taxon>Limulidae</taxon>
        <taxon>Limulus</taxon>
    </lineage>
</organism>
<dbReference type="RefSeq" id="XP_013783348.1">
    <property type="nucleotide sequence ID" value="XM_013927894.2"/>
</dbReference>
<evidence type="ECO:0000256" key="10">
    <source>
        <dbReference type="ARBA" id="ARBA00042508"/>
    </source>
</evidence>
<evidence type="ECO:0000256" key="7">
    <source>
        <dbReference type="ARBA" id="ARBA00037050"/>
    </source>
</evidence>
<reference evidence="14 15" key="1">
    <citation type="submission" date="2025-05" db="UniProtKB">
        <authorList>
            <consortium name="RefSeq"/>
        </authorList>
    </citation>
    <scope>IDENTIFICATION</scope>
    <source>
        <tissue evidence="14 15">Muscle</tissue>
    </source>
</reference>